<dbReference type="InterPro" id="IPR000515">
    <property type="entry name" value="MetI-like"/>
</dbReference>
<dbReference type="Gene3D" id="1.10.3720.10">
    <property type="entry name" value="MetI-like"/>
    <property type="match status" value="1"/>
</dbReference>
<dbReference type="Pfam" id="PF00528">
    <property type="entry name" value="BPD_transp_1"/>
    <property type="match status" value="1"/>
</dbReference>
<keyword evidence="3" id="KW-1003">Cell membrane</keyword>
<gene>
    <name evidence="9" type="ORF">QJS35_12000</name>
</gene>
<evidence type="ECO:0000256" key="2">
    <source>
        <dbReference type="ARBA" id="ARBA00022448"/>
    </source>
</evidence>
<dbReference type="PANTHER" id="PTHR43227:SF11">
    <property type="entry name" value="BLL4140 PROTEIN"/>
    <property type="match status" value="1"/>
</dbReference>
<dbReference type="Proteomes" id="UP001493487">
    <property type="component" value="Unassembled WGS sequence"/>
</dbReference>
<evidence type="ECO:0000259" key="8">
    <source>
        <dbReference type="PROSITE" id="PS50928"/>
    </source>
</evidence>
<protein>
    <submittedName>
        <fullName evidence="9">ABC transporter permease subunit</fullName>
    </submittedName>
</protein>
<feature type="transmembrane region" description="Helical" evidence="7">
    <location>
        <begin position="12"/>
        <end position="31"/>
    </location>
</feature>
<feature type="transmembrane region" description="Helical" evidence="7">
    <location>
        <begin position="78"/>
        <end position="100"/>
    </location>
</feature>
<keyword evidence="4 7" id="KW-0812">Transmembrane</keyword>
<feature type="transmembrane region" description="Helical" evidence="7">
    <location>
        <begin position="265"/>
        <end position="286"/>
    </location>
</feature>
<evidence type="ECO:0000256" key="7">
    <source>
        <dbReference type="RuleBase" id="RU363032"/>
    </source>
</evidence>
<evidence type="ECO:0000256" key="6">
    <source>
        <dbReference type="ARBA" id="ARBA00023136"/>
    </source>
</evidence>
<reference evidence="9 10" key="1">
    <citation type="journal article" date="2023" name="Genome Announc.">
        <title>Pan-Genome Analyses of the Genus Cohnella and Proposal of the Novel Species Cohnella silvisoli sp. nov., Isolated from Forest Soil.</title>
        <authorList>
            <person name="Wang C."/>
            <person name="Mao L."/>
            <person name="Bao G."/>
            <person name="Zhu H."/>
        </authorList>
    </citation>
    <scope>NUCLEOTIDE SEQUENCE [LARGE SCALE GENOMIC DNA]</scope>
    <source>
        <strain evidence="9 10">NL03-T5-1</strain>
    </source>
</reference>
<evidence type="ECO:0000256" key="4">
    <source>
        <dbReference type="ARBA" id="ARBA00022692"/>
    </source>
</evidence>
<name>A0ABV1KSN1_9BACL</name>
<feature type="transmembrane region" description="Helical" evidence="7">
    <location>
        <begin position="120"/>
        <end position="140"/>
    </location>
</feature>
<dbReference type="SUPFAM" id="SSF161098">
    <property type="entry name" value="MetI-like"/>
    <property type="match status" value="1"/>
</dbReference>
<dbReference type="EMBL" id="JASKHM010000006">
    <property type="protein sequence ID" value="MEQ4483120.1"/>
    <property type="molecule type" value="Genomic_DNA"/>
</dbReference>
<evidence type="ECO:0000313" key="10">
    <source>
        <dbReference type="Proteomes" id="UP001493487"/>
    </source>
</evidence>
<proteinExistence type="inferred from homology"/>
<feature type="transmembrane region" description="Helical" evidence="7">
    <location>
        <begin position="207"/>
        <end position="233"/>
    </location>
</feature>
<feature type="transmembrane region" description="Helical" evidence="7">
    <location>
        <begin position="160"/>
        <end position="186"/>
    </location>
</feature>
<dbReference type="InterPro" id="IPR050809">
    <property type="entry name" value="UgpAE/MalFG_permease"/>
</dbReference>
<comment type="subcellular location">
    <subcellularLocation>
        <location evidence="1 7">Cell membrane</location>
        <topology evidence="1 7">Multi-pass membrane protein</topology>
    </subcellularLocation>
</comment>
<keyword evidence="10" id="KW-1185">Reference proteome</keyword>
<feature type="domain" description="ABC transmembrane type-1" evidence="8">
    <location>
        <begin position="74"/>
        <end position="288"/>
    </location>
</feature>
<dbReference type="PROSITE" id="PS50928">
    <property type="entry name" value="ABC_TM1"/>
    <property type="match status" value="1"/>
</dbReference>
<dbReference type="CDD" id="cd06261">
    <property type="entry name" value="TM_PBP2"/>
    <property type="match status" value="1"/>
</dbReference>
<keyword evidence="2 7" id="KW-0813">Transport</keyword>
<organism evidence="9 10">
    <name type="scientific">Cohnella silvisoli</name>
    <dbReference type="NCBI Taxonomy" id="2873699"/>
    <lineage>
        <taxon>Bacteria</taxon>
        <taxon>Bacillati</taxon>
        <taxon>Bacillota</taxon>
        <taxon>Bacilli</taxon>
        <taxon>Bacillales</taxon>
        <taxon>Paenibacillaceae</taxon>
        <taxon>Cohnella</taxon>
    </lineage>
</organism>
<dbReference type="PANTHER" id="PTHR43227">
    <property type="entry name" value="BLL4140 PROTEIN"/>
    <property type="match status" value="1"/>
</dbReference>
<dbReference type="InterPro" id="IPR035906">
    <property type="entry name" value="MetI-like_sf"/>
</dbReference>
<accession>A0ABV1KSN1</accession>
<comment type="similarity">
    <text evidence="7">Belongs to the binding-protein-dependent transport system permease family.</text>
</comment>
<evidence type="ECO:0000256" key="5">
    <source>
        <dbReference type="ARBA" id="ARBA00022989"/>
    </source>
</evidence>
<dbReference type="RefSeq" id="WP_232184238.1">
    <property type="nucleotide sequence ID" value="NZ_JAIOAP010000002.1"/>
</dbReference>
<comment type="caution">
    <text evidence="9">The sequence shown here is derived from an EMBL/GenBank/DDBJ whole genome shotgun (WGS) entry which is preliminary data.</text>
</comment>
<keyword evidence="5 7" id="KW-1133">Transmembrane helix</keyword>
<keyword evidence="6 7" id="KW-0472">Membrane</keyword>
<sequence>MNRIRSAFRRFWPLYLLMIPIISYYAVYRFYPMFLQAVLAFKKYRLADGVWGSPWVGWHNFAELFSKADFVHVLGNTVVISLLRLLFGFFPPIILAIFLFDIHSKVFRRFTQTIMYIPHFFSWVIIYAITFAVFSESGIVNQMLKLMNSDTVSFLVSPEWFRPILVGTAIWKEIGWGTIIYLAALSSLDPAQFEAAKLDGAGPVRRIIHVTLPGIAPVVVFLFTLQIGGILYAGGEQVLLYYNPATYGVGDIIDTWIYRQGLGQLQYSIAVAMSLFQSLFGLLLVLTANAISKKRAGIGLW</sequence>
<evidence type="ECO:0000256" key="3">
    <source>
        <dbReference type="ARBA" id="ARBA00022475"/>
    </source>
</evidence>
<evidence type="ECO:0000256" key="1">
    <source>
        <dbReference type="ARBA" id="ARBA00004651"/>
    </source>
</evidence>
<evidence type="ECO:0000313" key="9">
    <source>
        <dbReference type="EMBL" id="MEQ4483120.1"/>
    </source>
</evidence>